<sequence>MLSITLTIPSTASRGSTAEALPTNFLVRSC</sequence>
<reference evidence="1" key="2">
    <citation type="journal article" date="2015" name="Fish Shellfish Immunol.">
        <title>Early steps in the European eel (Anguilla anguilla)-Vibrio vulnificus interaction in the gills: Role of the RtxA13 toxin.</title>
        <authorList>
            <person name="Callol A."/>
            <person name="Pajuelo D."/>
            <person name="Ebbesson L."/>
            <person name="Teles M."/>
            <person name="MacKenzie S."/>
            <person name="Amaro C."/>
        </authorList>
    </citation>
    <scope>NUCLEOTIDE SEQUENCE</scope>
</reference>
<reference evidence="1" key="1">
    <citation type="submission" date="2014-11" db="EMBL/GenBank/DDBJ databases">
        <authorList>
            <person name="Amaro Gonzalez C."/>
        </authorList>
    </citation>
    <scope>NUCLEOTIDE SEQUENCE</scope>
</reference>
<protein>
    <submittedName>
        <fullName evidence="1">Uncharacterized protein</fullName>
    </submittedName>
</protein>
<name>A0A0E9Q0V8_ANGAN</name>
<proteinExistence type="predicted"/>
<dbReference type="EMBL" id="GBXM01098617">
    <property type="protein sequence ID" value="JAH09960.1"/>
    <property type="molecule type" value="Transcribed_RNA"/>
</dbReference>
<dbReference type="AlphaFoldDB" id="A0A0E9Q0V8"/>
<accession>A0A0E9Q0V8</accession>
<evidence type="ECO:0000313" key="1">
    <source>
        <dbReference type="EMBL" id="JAH09960.1"/>
    </source>
</evidence>
<organism evidence="1">
    <name type="scientific">Anguilla anguilla</name>
    <name type="common">European freshwater eel</name>
    <name type="synonym">Muraena anguilla</name>
    <dbReference type="NCBI Taxonomy" id="7936"/>
    <lineage>
        <taxon>Eukaryota</taxon>
        <taxon>Metazoa</taxon>
        <taxon>Chordata</taxon>
        <taxon>Craniata</taxon>
        <taxon>Vertebrata</taxon>
        <taxon>Euteleostomi</taxon>
        <taxon>Actinopterygii</taxon>
        <taxon>Neopterygii</taxon>
        <taxon>Teleostei</taxon>
        <taxon>Anguilliformes</taxon>
        <taxon>Anguillidae</taxon>
        <taxon>Anguilla</taxon>
    </lineage>
</organism>